<reference evidence="1 2" key="2">
    <citation type="journal article" date="2022" name="Mol. Ecol. Resour.">
        <title>The genomes of chicory, endive, great burdock and yacon provide insights into Asteraceae paleo-polyploidization history and plant inulin production.</title>
        <authorList>
            <person name="Fan W."/>
            <person name="Wang S."/>
            <person name="Wang H."/>
            <person name="Wang A."/>
            <person name="Jiang F."/>
            <person name="Liu H."/>
            <person name="Zhao H."/>
            <person name="Xu D."/>
            <person name="Zhang Y."/>
        </authorList>
    </citation>
    <scope>NUCLEOTIDE SEQUENCE [LARGE SCALE GENOMIC DNA]</scope>
    <source>
        <strain evidence="2">cv. Punajuju</strain>
        <tissue evidence="1">Leaves</tissue>
    </source>
</reference>
<dbReference type="Proteomes" id="UP001055811">
    <property type="component" value="Linkage Group LG06"/>
</dbReference>
<evidence type="ECO:0000313" key="1">
    <source>
        <dbReference type="EMBL" id="KAI3723905.1"/>
    </source>
</evidence>
<comment type="caution">
    <text evidence="1">The sequence shown here is derived from an EMBL/GenBank/DDBJ whole genome shotgun (WGS) entry which is preliminary data.</text>
</comment>
<organism evidence="1 2">
    <name type="scientific">Cichorium intybus</name>
    <name type="common">Chicory</name>
    <dbReference type="NCBI Taxonomy" id="13427"/>
    <lineage>
        <taxon>Eukaryota</taxon>
        <taxon>Viridiplantae</taxon>
        <taxon>Streptophyta</taxon>
        <taxon>Embryophyta</taxon>
        <taxon>Tracheophyta</taxon>
        <taxon>Spermatophyta</taxon>
        <taxon>Magnoliopsida</taxon>
        <taxon>eudicotyledons</taxon>
        <taxon>Gunneridae</taxon>
        <taxon>Pentapetalae</taxon>
        <taxon>asterids</taxon>
        <taxon>campanulids</taxon>
        <taxon>Asterales</taxon>
        <taxon>Asteraceae</taxon>
        <taxon>Cichorioideae</taxon>
        <taxon>Cichorieae</taxon>
        <taxon>Cichoriinae</taxon>
        <taxon>Cichorium</taxon>
    </lineage>
</organism>
<evidence type="ECO:0000313" key="2">
    <source>
        <dbReference type="Proteomes" id="UP001055811"/>
    </source>
</evidence>
<name>A0ACB9BPH2_CICIN</name>
<dbReference type="EMBL" id="CM042014">
    <property type="protein sequence ID" value="KAI3723905.1"/>
    <property type="molecule type" value="Genomic_DNA"/>
</dbReference>
<keyword evidence="2" id="KW-1185">Reference proteome</keyword>
<accession>A0ACB9BPH2</accession>
<reference evidence="2" key="1">
    <citation type="journal article" date="2022" name="Mol. Ecol. Resour.">
        <title>The genomes of chicory, endive, great burdock and yacon provide insights into Asteraceae palaeo-polyploidization history and plant inulin production.</title>
        <authorList>
            <person name="Fan W."/>
            <person name="Wang S."/>
            <person name="Wang H."/>
            <person name="Wang A."/>
            <person name="Jiang F."/>
            <person name="Liu H."/>
            <person name="Zhao H."/>
            <person name="Xu D."/>
            <person name="Zhang Y."/>
        </authorList>
    </citation>
    <scope>NUCLEOTIDE SEQUENCE [LARGE SCALE GENOMIC DNA]</scope>
    <source>
        <strain evidence="2">cv. Punajuju</strain>
    </source>
</reference>
<protein>
    <submittedName>
        <fullName evidence="1">Uncharacterized protein</fullName>
    </submittedName>
</protein>
<sequence>MRHLSLLDASRLLLQRTILLTATWEPRDADRNAATPLIGRKPHEMLRQASAKSLDCASNFSGLTGWIEFLIKMGEESSYSRGWKCDATNCPLGCAKYKVVVAMVLFVEVPDLGSIVVAVVTDAEPILRPHPHNSAQPPDTGAAAVEVVVDMVVVALSGMQLLLHHHTWSNMIQKELEGKLGLTQLVDTLLTVPAIAKNFPTLEACPLLPRAEAHQATFDCTSRHSLDLATPALTRHVTIREKQLNESLKLSPERDEKWLYSLRLAVNFLSFPSSVPWNMFCNRTQSRLRSSSKGTFGGVSPRDENGNMRSLLNRSPCIFPLSSKIVLHTSCPTVVFRRNEYWRSGGAPNTVRNI</sequence>
<gene>
    <name evidence="1" type="ORF">L2E82_35667</name>
</gene>
<proteinExistence type="predicted"/>